<evidence type="ECO:0000313" key="1">
    <source>
        <dbReference type="EMBL" id="KAL5103480.1"/>
    </source>
</evidence>
<sequence>MSRVEFYQLFCRVIGRSCLSQNSVFTLLQFRVSHKVSSFKFTVISAHAKNDVLTSKIRRDALHSDGSTWILLMPPTTKPSIVLTGGFGIIRSFPLPGLQESLLPQFYSISQFPALPKTPK</sequence>
<keyword evidence="2" id="KW-1185">Reference proteome</keyword>
<gene>
    <name evidence="1" type="ORF">TcWFU_001760</name>
</gene>
<reference evidence="1 2" key="1">
    <citation type="journal article" date="2022" name="Front. Cell. Infect. Microbiol.">
        <title>The Genomes of Two Strains of Taenia crassiceps the Animal Model for the Study of Human Cysticercosis.</title>
        <authorList>
            <person name="Bobes R.J."/>
            <person name="Estrada K."/>
            <person name="Rios-Valencia D.G."/>
            <person name="Calderon-Gallegos A."/>
            <person name="de la Torre P."/>
            <person name="Carrero J.C."/>
            <person name="Sanchez-Flores A."/>
            <person name="Laclette J.P."/>
        </authorList>
    </citation>
    <scope>NUCLEOTIDE SEQUENCE [LARGE SCALE GENOMIC DNA]</scope>
    <source>
        <strain evidence="1">WFUcys</strain>
    </source>
</reference>
<protein>
    <submittedName>
        <fullName evidence="1">Uncharacterized protein</fullName>
    </submittedName>
</protein>
<dbReference type="EMBL" id="JAKROA010000017">
    <property type="protein sequence ID" value="KAL5103480.1"/>
    <property type="molecule type" value="Genomic_DNA"/>
</dbReference>
<organism evidence="1 2">
    <name type="scientific">Taenia crassiceps</name>
    <dbReference type="NCBI Taxonomy" id="6207"/>
    <lineage>
        <taxon>Eukaryota</taxon>
        <taxon>Metazoa</taxon>
        <taxon>Spiralia</taxon>
        <taxon>Lophotrochozoa</taxon>
        <taxon>Platyhelminthes</taxon>
        <taxon>Cestoda</taxon>
        <taxon>Eucestoda</taxon>
        <taxon>Cyclophyllidea</taxon>
        <taxon>Taeniidae</taxon>
        <taxon>Taenia</taxon>
    </lineage>
</organism>
<comment type="caution">
    <text evidence="1">The sequence shown here is derived from an EMBL/GenBank/DDBJ whole genome shotgun (WGS) entry which is preliminary data.</text>
</comment>
<accession>A0ABR4Q298</accession>
<dbReference type="Proteomes" id="UP001651158">
    <property type="component" value="Unassembled WGS sequence"/>
</dbReference>
<evidence type="ECO:0000313" key="2">
    <source>
        <dbReference type="Proteomes" id="UP001651158"/>
    </source>
</evidence>
<name>A0ABR4Q298_9CEST</name>
<proteinExistence type="predicted"/>